<feature type="domain" description="NADP-dependent oxidoreductase" evidence="4">
    <location>
        <begin position="23"/>
        <end position="305"/>
    </location>
</feature>
<accession>A0A0Q9Y8Z1</accession>
<dbReference type="GO" id="GO:0005829">
    <property type="term" value="C:cytosol"/>
    <property type="evidence" value="ECO:0007669"/>
    <property type="project" value="TreeGrafter"/>
</dbReference>
<dbReference type="AlphaFoldDB" id="A0A0Q9Y8Z1"/>
<keyword evidence="2" id="KW-0560">Oxidoreductase</keyword>
<keyword evidence="1" id="KW-0521">NADP</keyword>
<evidence type="ECO:0000256" key="2">
    <source>
        <dbReference type="ARBA" id="ARBA00023002"/>
    </source>
</evidence>
<evidence type="ECO:0000313" key="5">
    <source>
        <dbReference type="EMBL" id="KRG14114.1"/>
    </source>
</evidence>
<dbReference type="InterPro" id="IPR023210">
    <property type="entry name" value="NADP_OxRdtase_dom"/>
</dbReference>
<dbReference type="PATRIC" id="fig|217031.4.peg.2217"/>
<comment type="caution">
    <text evidence="5">The sequence shown here is derived from an EMBL/GenBank/DDBJ whole genome shotgun (WGS) entry which is preliminary data.</text>
</comment>
<dbReference type="CDD" id="cd19092">
    <property type="entry name" value="AKR_BsYcsN_EcYdhF-like"/>
    <property type="match status" value="1"/>
</dbReference>
<dbReference type="InterPro" id="IPR036812">
    <property type="entry name" value="NAD(P)_OxRdtase_dom_sf"/>
</dbReference>
<evidence type="ECO:0000256" key="3">
    <source>
        <dbReference type="ARBA" id="ARBA00038157"/>
    </source>
</evidence>
<dbReference type="EMBL" id="LGPB01000068">
    <property type="protein sequence ID" value="KRG14114.1"/>
    <property type="molecule type" value="Genomic_DNA"/>
</dbReference>
<proteinExistence type="inferred from homology"/>
<dbReference type="InterPro" id="IPR020471">
    <property type="entry name" value="AKR"/>
</dbReference>
<evidence type="ECO:0000313" key="6">
    <source>
        <dbReference type="Proteomes" id="UP000053881"/>
    </source>
</evidence>
<protein>
    <submittedName>
        <fullName evidence="5">Aldo/keto reductase</fullName>
    </submittedName>
</protein>
<reference evidence="5 6" key="1">
    <citation type="submission" date="2015-06" db="EMBL/GenBank/DDBJ databases">
        <title>Genome sequencing project of Bacillus galactosidilyticus PL133.</title>
        <authorList>
            <person name="Gaiero J."/>
            <person name="Nicol R."/>
            <person name="Habash M."/>
        </authorList>
    </citation>
    <scope>NUCLEOTIDE SEQUENCE [LARGE SCALE GENOMIC DNA]</scope>
    <source>
        <strain evidence="5 6">PL133</strain>
    </source>
</reference>
<evidence type="ECO:0000256" key="1">
    <source>
        <dbReference type="ARBA" id="ARBA00022857"/>
    </source>
</evidence>
<dbReference type="PANTHER" id="PTHR43364:SF1">
    <property type="entry name" value="OXIDOREDUCTASE YDHF"/>
    <property type="match status" value="1"/>
</dbReference>
<organism evidence="5 6">
    <name type="scientific">Lederbergia galactosidilytica</name>
    <dbReference type="NCBI Taxonomy" id="217031"/>
    <lineage>
        <taxon>Bacteria</taxon>
        <taxon>Bacillati</taxon>
        <taxon>Bacillota</taxon>
        <taxon>Bacilli</taxon>
        <taxon>Bacillales</taxon>
        <taxon>Bacillaceae</taxon>
        <taxon>Lederbergia</taxon>
    </lineage>
</organism>
<dbReference type="Proteomes" id="UP000053881">
    <property type="component" value="Unassembled WGS sequence"/>
</dbReference>
<dbReference type="InterPro" id="IPR050523">
    <property type="entry name" value="AKR_Detox_Biosynth"/>
</dbReference>
<evidence type="ECO:0000259" key="4">
    <source>
        <dbReference type="Pfam" id="PF00248"/>
    </source>
</evidence>
<dbReference type="SUPFAM" id="SSF51430">
    <property type="entry name" value="NAD(P)-linked oxidoreductase"/>
    <property type="match status" value="1"/>
</dbReference>
<name>A0A0Q9Y8Z1_9BACI</name>
<dbReference type="PANTHER" id="PTHR43364">
    <property type="entry name" value="NADH-SPECIFIC METHYLGLYOXAL REDUCTASE-RELATED"/>
    <property type="match status" value="1"/>
</dbReference>
<dbReference type="FunFam" id="3.20.20.100:FF:000008">
    <property type="entry name" value="Aldo/keto reductase family oxidoreductase"/>
    <property type="match status" value="1"/>
</dbReference>
<dbReference type="Pfam" id="PF00248">
    <property type="entry name" value="Aldo_ket_red"/>
    <property type="match status" value="1"/>
</dbReference>
<gene>
    <name evidence="5" type="ORF">ACA29_06670</name>
</gene>
<sequence>MVKEEKKLKYFPIKNTSLNVSNMVMGNMRINELTKVEIENLVRTAMEEGINFFDHADIYGGGECESLFADAIQMNASIRDKMVLQSKCGINSKDNYYDFSKEHIVKSVEGILNRLKTDYLDLLLLHRPDPLMEPEEVAEAFDELHNSGKVRYFGVSNHNPMQIELLQKYVSHKLVVNQLQLSIAQSALIDSGIALNMPVDQSINRDSSILEYCRLKDITIQAWSPYQNGFFEGPFLGDLEKFPKLNQVMNELAEKYHVTNTAIASAWITRHPANIQVVLGTTTPQRIKDACAGSEIILTRKEWYDLYKAAGHIVP</sequence>
<dbReference type="GO" id="GO:0016491">
    <property type="term" value="F:oxidoreductase activity"/>
    <property type="evidence" value="ECO:0007669"/>
    <property type="project" value="UniProtKB-KW"/>
</dbReference>
<comment type="similarity">
    <text evidence="3">Belongs to the aldo/keto reductase family. Aldo/keto reductase 2 subfamily.</text>
</comment>
<dbReference type="Gene3D" id="3.20.20.100">
    <property type="entry name" value="NADP-dependent oxidoreductase domain"/>
    <property type="match status" value="1"/>
</dbReference>
<dbReference type="PRINTS" id="PR00069">
    <property type="entry name" value="ALDKETRDTASE"/>
</dbReference>